<sequence>MEGTSNRAETFEVEFTSCSQNTQSQVKLPYPVFPDLTDRQLHYVAIVERNLPMLIELCDYSYRPECWKHAGTFDGVDVQNFQLPGGEVPIVSPSASILSRGRKIIRHTPDKMMALLWQTETKPLYDMMVQYCKSAEIFNNHCKIERQLYKGFRIVSNRMLTLSAGWSRILFNANPDAPFSSAFYDTPVNLEHTIPIRDATLLGVYDKVPSTTKKTRVRDEILNDPDPRPYMQLPPSDSFPTHTDEGYEYTRDGYAMVAVSVNWVAPDGVPEVIDKNIVVADLKIGGYVAPPWCVTQVRGGGTALQKTTIHRFFIRGVKLPRNPTPKKGLLNLLTTSNPRTQDTENHTDDWIYGSEIVGIGAVNLCGRIPQCIVNEVSKRQASAVNQVQKFLASHASEIREEFLFA</sequence>
<dbReference type="AlphaFoldDB" id="A0A0A9WRN0"/>
<name>A0A0A9WRN0_LYGHE</name>
<dbReference type="Gene3D" id="3.30.530.20">
    <property type="match status" value="1"/>
</dbReference>
<protein>
    <recommendedName>
        <fullName evidence="3">START domain-containing protein</fullName>
    </recommendedName>
</protein>
<evidence type="ECO:0000313" key="1">
    <source>
        <dbReference type="EMBL" id="JAG10086.1"/>
    </source>
</evidence>
<organism evidence="1">
    <name type="scientific">Lygus hesperus</name>
    <name type="common">Western plant bug</name>
    <dbReference type="NCBI Taxonomy" id="30085"/>
    <lineage>
        <taxon>Eukaryota</taxon>
        <taxon>Metazoa</taxon>
        <taxon>Ecdysozoa</taxon>
        <taxon>Arthropoda</taxon>
        <taxon>Hexapoda</taxon>
        <taxon>Insecta</taxon>
        <taxon>Pterygota</taxon>
        <taxon>Neoptera</taxon>
        <taxon>Paraneoptera</taxon>
        <taxon>Hemiptera</taxon>
        <taxon>Heteroptera</taxon>
        <taxon>Panheteroptera</taxon>
        <taxon>Cimicomorpha</taxon>
        <taxon>Miridae</taxon>
        <taxon>Mirini</taxon>
        <taxon>Lygus</taxon>
    </lineage>
</organism>
<accession>A0A0A9WRN0</accession>
<evidence type="ECO:0000313" key="2">
    <source>
        <dbReference type="EMBL" id="JAQ09457.1"/>
    </source>
</evidence>
<dbReference type="EMBL" id="GBHO01033518">
    <property type="protein sequence ID" value="JAG10086.1"/>
    <property type="molecule type" value="Transcribed_RNA"/>
</dbReference>
<dbReference type="SUPFAM" id="SSF55961">
    <property type="entry name" value="Bet v1-like"/>
    <property type="match status" value="1"/>
</dbReference>
<reference evidence="2" key="3">
    <citation type="journal article" date="2016" name="Gigascience">
        <title>De novo construction of an expanded transcriptome assembly for the western tarnished plant bug, Lygus hesperus.</title>
        <authorList>
            <person name="Tassone E.E."/>
            <person name="Geib S.M."/>
            <person name="Hall B."/>
            <person name="Fabrick J.A."/>
            <person name="Brent C.S."/>
            <person name="Hull J.J."/>
        </authorList>
    </citation>
    <scope>NUCLEOTIDE SEQUENCE</scope>
</reference>
<gene>
    <name evidence="1" type="ORF">CM83_46119</name>
    <name evidence="2" type="ORF">g.21829</name>
</gene>
<dbReference type="InterPro" id="IPR023393">
    <property type="entry name" value="START-like_dom_sf"/>
</dbReference>
<reference evidence="1" key="2">
    <citation type="submission" date="2014-07" db="EMBL/GenBank/DDBJ databases">
        <authorList>
            <person name="Hull J."/>
        </authorList>
    </citation>
    <scope>NUCLEOTIDE SEQUENCE</scope>
</reference>
<reference evidence="1" key="1">
    <citation type="journal article" date="2014" name="PLoS ONE">
        <title>Transcriptome-Based Identification of ABC Transporters in the Western Tarnished Plant Bug Lygus hesperus.</title>
        <authorList>
            <person name="Hull J.J."/>
            <person name="Chaney K."/>
            <person name="Geib S.M."/>
            <person name="Fabrick J.A."/>
            <person name="Brent C.S."/>
            <person name="Walsh D."/>
            <person name="Lavine L.C."/>
        </authorList>
    </citation>
    <scope>NUCLEOTIDE SEQUENCE</scope>
</reference>
<proteinExistence type="predicted"/>
<dbReference type="EMBL" id="GDHC01009172">
    <property type="protein sequence ID" value="JAQ09457.1"/>
    <property type="molecule type" value="Transcribed_RNA"/>
</dbReference>
<evidence type="ECO:0008006" key="3">
    <source>
        <dbReference type="Google" id="ProtNLM"/>
    </source>
</evidence>